<name>A0ABV9LYD8_9ALTE</name>
<protein>
    <submittedName>
        <fullName evidence="1">Uncharacterized protein</fullName>
    </submittedName>
</protein>
<dbReference type="Proteomes" id="UP001595897">
    <property type="component" value="Unassembled WGS sequence"/>
</dbReference>
<proteinExistence type="predicted"/>
<gene>
    <name evidence="1" type="ORF">ACFO4O_10690</name>
</gene>
<organism evidence="1 2">
    <name type="scientific">Glaciecola siphonariae</name>
    <dbReference type="NCBI Taxonomy" id="521012"/>
    <lineage>
        <taxon>Bacteria</taxon>
        <taxon>Pseudomonadati</taxon>
        <taxon>Pseudomonadota</taxon>
        <taxon>Gammaproteobacteria</taxon>
        <taxon>Alteromonadales</taxon>
        <taxon>Alteromonadaceae</taxon>
        <taxon>Glaciecola</taxon>
    </lineage>
</organism>
<evidence type="ECO:0000313" key="1">
    <source>
        <dbReference type="EMBL" id="MFC4700628.1"/>
    </source>
</evidence>
<keyword evidence="2" id="KW-1185">Reference proteome</keyword>
<sequence length="53" mass="6407">MSKDYRFNKKDYGFDEERSVDGNASDKHFDERKMFAKHKPKTSFKRVDKRSFA</sequence>
<dbReference type="EMBL" id="JBHSGU010000003">
    <property type="protein sequence ID" value="MFC4700628.1"/>
    <property type="molecule type" value="Genomic_DNA"/>
</dbReference>
<comment type="caution">
    <text evidence="1">The sequence shown here is derived from an EMBL/GenBank/DDBJ whole genome shotgun (WGS) entry which is preliminary data.</text>
</comment>
<accession>A0ABV9LYD8</accession>
<reference evidence="2" key="1">
    <citation type="journal article" date="2019" name="Int. J. Syst. Evol. Microbiol.">
        <title>The Global Catalogue of Microorganisms (GCM) 10K type strain sequencing project: providing services to taxonomists for standard genome sequencing and annotation.</title>
        <authorList>
            <consortium name="The Broad Institute Genomics Platform"/>
            <consortium name="The Broad Institute Genome Sequencing Center for Infectious Disease"/>
            <person name="Wu L."/>
            <person name="Ma J."/>
        </authorList>
    </citation>
    <scope>NUCLEOTIDE SEQUENCE [LARGE SCALE GENOMIC DNA]</scope>
    <source>
        <strain evidence="2">KACC 12507</strain>
    </source>
</reference>
<evidence type="ECO:0000313" key="2">
    <source>
        <dbReference type="Proteomes" id="UP001595897"/>
    </source>
</evidence>
<dbReference type="RefSeq" id="WP_382408346.1">
    <property type="nucleotide sequence ID" value="NZ_JBHSGU010000003.1"/>
</dbReference>